<feature type="domain" description="Polymerase nucleotidyl transferase" evidence="1">
    <location>
        <begin position="107"/>
        <end position="136"/>
    </location>
</feature>
<dbReference type="InterPro" id="IPR043519">
    <property type="entry name" value="NT_sf"/>
</dbReference>
<evidence type="ECO:0000313" key="3">
    <source>
        <dbReference type="Proteomes" id="UP000193087"/>
    </source>
</evidence>
<dbReference type="OrthoDB" id="3826063at2"/>
<dbReference type="InterPro" id="IPR002934">
    <property type="entry name" value="Polymerase_NTP_transf_dom"/>
</dbReference>
<protein>
    <recommendedName>
        <fullName evidence="1">Polymerase nucleotidyl transferase domain-containing protein</fullName>
    </recommendedName>
</protein>
<dbReference type="GeneID" id="93497000"/>
<keyword evidence="3" id="KW-1185">Reference proteome</keyword>
<dbReference type="SUPFAM" id="SSF81301">
    <property type="entry name" value="Nucleotidyltransferase"/>
    <property type="match status" value="1"/>
</dbReference>
<gene>
    <name evidence="2" type="ORF">AWC22_13815</name>
</gene>
<evidence type="ECO:0000259" key="1">
    <source>
        <dbReference type="Pfam" id="PF01909"/>
    </source>
</evidence>
<name>A0A1X2D7B1_9MYCO</name>
<reference evidence="2 3" key="1">
    <citation type="submission" date="2016-01" db="EMBL/GenBank/DDBJ databases">
        <title>The new phylogeny of the genus Mycobacterium.</title>
        <authorList>
            <person name="Tarcisio F."/>
            <person name="Conor M."/>
            <person name="Antonella G."/>
            <person name="Elisabetta G."/>
            <person name="Giulia F.S."/>
            <person name="Sara T."/>
            <person name="Anna F."/>
            <person name="Clotilde B."/>
            <person name="Roberto B."/>
            <person name="Veronica D.S."/>
            <person name="Fabio R."/>
            <person name="Monica P."/>
            <person name="Olivier J."/>
            <person name="Enrico T."/>
            <person name="Nicola S."/>
        </authorList>
    </citation>
    <scope>NUCLEOTIDE SEQUENCE [LARGE SCALE GENOMIC DNA]</scope>
    <source>
        <strain evidence="2 3">DSM 45176</strain>
    </source>
</reference>
<proteinExistence type="predicted"/>
<dbReference type="GO" id="GO:0016779">
    <property type="term" value="F:nucleotidyltransferase activity"/>
    <property type="evidence" value="ECO:0007669"/>
    <property type="project" value="InterPro"/>
</dbReference>
<organism evidence="2 3">
    <name type="scientific">Mycobacterium riyadhense</name>
    <dbReference type="NCBI Taxonomy" id="486698"/>
    <lineage>
        <taxon>Bacteria</taxon>
        <taxon>Bacillati</taxon>
        <taxon>Actinomycetota</taxon>
        <taxon>Actinomycetes</taxon>
        <taxon>Mycobacteriales</taxon>
        <taxon>Mycobacteriaceae</taxon>
        <taxon>Mycobacterium</taxon>
    </lineage>
</organism>
<accession>A0A1X2D7B1</accession>
<dbReference type="Pfam" id="PF01909">
    <property type="entry name" value="NTP_transf_2"/>
    <property type="match status" value="1"/>
</dbReference>
<dbReference type="AlphaFoldDB" id="A0A1X2D7B1"/>
<evidence type="ECO:0000313" key="2">
    <source>
        <dbReference type="EMBL" id="ORW84067.1"/>
    </source>
</evidence>
<dbReference type="RefSeq" id="WP_085249579.1">
    <property type="nucleotide sequence ID" value="NZ_CAJMWJ010000001.1"/>
</dbReference>
<sequence>MQLDRPFATVTPTLDGDVLAVLATHDVTFTTGQVHRILNNFSEEGIRKVLTRLVVQGVVLADRVGNAFAYRLNTNHLAAEPIQALAKLTSTFFTRLEQHLEGWQAPPVYAAVFGSATTGTMTPHSDVDILLVRDHDCSDTVWSEQVGELATTVTGWTGNDARVIEYTIDELRAARAEPMIRDVVDHGLTVAGSRAWLIKLLRAPNEARSQ</sequence>
<dbReference type="CDD" id="cd05403">
    <property type="entry name" value="NT_KNTase_like"/>
    <property type="match status" value="1"/>
</dbReference>
<dbReference type="Proteomes" id="UP000193087">
    <property type="component" value="Unassembled WGS sequence"/>
</dbReference>
<dbReference type="EMBL" id="LQPQ01000038">
    <property type="protein sequence ID" value="ORW84067.1"/>
    <property type="molecule type" value="Genomic_DNA"/>
</dbReference>
<comment type="caution">
    <text evidence="2">The sequence shown here is derived from an EMBL/GenBank/DDBJ whole genome shotgun (WGS) entry which is preliminary data.</text>
</comment>
<dbReference type="Gene3D" id="3.30.460.10">
    <property type="entry name" value="Beta Polymerase, domain 2"/>
    <property type="match status" value="1"/>
</dbReference>
<dbReference type="STRING" id="486698.AWC22_13815"/>